<keyword evidence="1" id="KW-0479">Metal-binding</keyword>
<dbReference type="OrthoDB" id="3801318at2759"/>
<protein>
    <recommendedName>
        <fullName evidence="5">RING-type domain-containing protein</fullName>
    </recommendedName>
</protein>
<gene>
    <name evidence="6" type="ORF">EK21DRAFT_114308</name>
</gene>
<dbReference type="PANTHER" id="PTHR45798">
    <property type="entry name" value="RING-H2 FINGER PROTEIN ATL61-RELATED-RELATED"/>
    <property type="match status" value="1"/>
</dbReference>
<dbReference type="Proteomes" id="UP000799777">
    <property type="component" value="Unassembled WGS sequence"/>
</dbReference>
<feature type="domain" description="RING-type" evidence="5">
    <location>
        <begin position="31"/>
        <end position="78"/>
    </location>
</feature>
<sequence>MLELTIPASPTRNAYINEQLTPSPASDEKACPICYGDWNADKEPIIRSHCNHTFHRECFIAWLGKEDINSANSCPSCRAVCFPKVEHKKETGLTLDMSFLFNTMRSEYVTRLPAPSDHRVKRVVVSDDEMMRMAFGDDLDTD</sequence>
<keyword evidence="7" id="KW-1185">Reference proteome</keyword>
<comment type="caution">
    <text evidence="6">The sequence shown here is derived from an EMBL/GenBank/DDBJ whole genome shotgun (WGS) entry which is preliminary data.</text>
</comment>
<evidence type="ECO:0000313" key="6">
    <source>
        <dbReference type="EMBL" id="KAF2027960.1"/>
    </source>
</evidence>
<evidence type="ECO:0000259" key="5">
    <source>
        <dbReference type="PROSITE" id="PS50089"/>
    </source>
</evidence>
<dbReference type="PROSITE" id="PS50089">
    <property type="entry name" value="ZF_RING_2"/>
    <property type="match status" value="1"/>
</dbReference>
<dbReference type="InterPro" id="IPR001841">
    <property type="entry name" value="Znf_RING"/>
</dbReference>
<organism evidence="6 7">
    <name type="scientific">Setomelanomma holmii</name>
    <dbReference type="NCBI Taxonomy" id="210430"/>
    <lineage>
        <taxon>Eukaryota</taxon>
        <taxon>Fungi</taxon>
        <taxon>Dikarya</taxon>
        <taxon>Ascomycota</taxon>
        <taxon>Pezizomycotina</taxon>
        <taxon>Dothideomycetes</taxon>
        <taxon>Pleosporomycetidae</taxon>
        <taxon>Pleosporales</taxon>
        <taxon>Pleosporineae</taxon>
        <taxon>Phaeosphaeriaceae</taxon>
        <taxon>Setomelanomma</taxon>
    </lineage>
</organism>
<dbReference type="SMART" id="SM00184">
    <property type="entry name" value="RING"/>
    <property type="match status" value="1"/>
</dbReference>
<proteinExistence type="predicted"/>
<dbReference type="InterPro" id="IPR013083">
    <property type="entry name" value="Znf_RING/FYVE/PHD"/>
</dbReference>
<dbReference type="Pfam" id="PF13639">
    <property type="entry name" value="zf-RING_2"/>
    <property type="match status" value="1"/>
</dbReference>
<dbReference type="Gene3D" id="3.30.40.10">
    <property type="entry name" value="Zinc/RING finger domain, C3HC4 (zinc finger)"/>
    <property type="match status" value="1"/>
</dbReference>
<name>A0A9P4LK86_9PLEO</name>
<dbReference type="GO" id="GO:0008270">
    <property type="term" value="F:zinc ion binding"/>
    <property type="evidence" value="ECO:0007669"/>
    <property type="project" value="UniProtKB-KW"/>
</dbReference>
<dbReference type="AlphaFoldDB" id="A0A9P4LK86"/>
<evidence type="ECO:0000256" key="2">
    <source>
        <dbReference type="ARBA" id="ARBA00022771"/>
    </source>
</evidence>
<dbReference type="EMBL" id="ML978219">
    <property type="protein sequence ID" value="KAF2027960.1"/>
    <property type="molecule type" value="Genomic_DNA"/>
</dbReference>
<evidence type="ECO:0000256" key="4">
    <source>
        <dbReference type="PROSITE-ProRule" id="PRU00175"/>
    </source>
</evidence>
<evidence type="ECO:0000313" key="7">
    <source>
        <dbReference type="Proteomes" id="UP000799777"/>
    </source>
</evidence>
<dbReference type="SUPFAM" id="SSF57850">
    <property type="entry name" value="RING/U-box"/>
    <property type="match status" value="1"/>
</dbReference>
<dbReference type="InterPro" id="IPR052788">
    <property type="entry name" value="RING-type_E3_ligase_ATL"/>
</dbReference>
<evidence type="ECO:0000256" key="1">
    <source>
        <dbReference type="ARBA" id="ARBA00022723"/>
    </source>
</evidence>
<accession>A0A9P4LK86</accession>
<keyword evidence="2 4" id="KW-0863">Zinc-finger</keyword>
<dbReference type="PANTHER" id="PTHR45798:SF97">
    <property type="entry name" value="ALCOHOL-SENSITIVE RING FINGER PROTEIN 1"/>
    <property type="match status" value="1"/>
</dbReference>
<keyword evidence="3" id="KW-0862">Zinc</keyword>
<evidence type="ECO:0000256" key="3">
    <source>
        <dbReference type="ARBA" id="ARBA00022833"/>
    </source>
</evidence>
<reference evidence="6" key="1">
    <citation type="journal article" date="2020" name="Stud. Mycol.">
        <title>101 Dothideomycetes genomes: a test case for predicting lifestyles and emergence of pathogens.</title>
        <authorList>
            <person name="Haridas S."/>
            <person name="Albert R."/>
            <person name="Binder M."/>
            <person name="Bloem J."/>
            <person name="Labutti K."/>
            <person name="Salamov A."/>
            <person name="Andreopoulos B."/>
            <person name="Baker S."/>
            <person name="Barry K."/>
            <person name="Bills G."/>
            <person name="Bluhm B."/>
            <person name="Cannon C."/>
            <person name="Castanera R."/>
            <person name="Culley D."/>
            <person name="Daum C."/>
            <person name="Ezra D."/>
            <person name="Gonzalez J."/>
            <person name="Henrissat B."/>
            <person name="Kuo A."/>
            <person name="Liang C."/>
            <person name="Lipzen A."/>
            <person name="Lutzoni F."/>
            <person name="Magnuson J."/>
            <person name="Mondo S."/>
            <person name="Nolan M."/>
            <person name="Ohm R."/>
            <person name="Pangilinan J."/>
            <person name="Park H.-J."/>
            <person name="Ramirez L."/>
            <person name="Alfaro M."/>
            <person name="Sun H."/>
            <person name="Tritt A."/>
            <person name="Yoshinaga Y."/>
            <person name="Zwiers L.-H."/>
            <person name="Turgeon B."/>
            <person name="Goodwin S."/>
            <person name="Spatafora J."/>
            <person name="Crous P."/>
            <person name="Grigoriev I."/>
        </authorList>
    </citation>
    <scope>NUCLEOTIDE SEQUENCE</scope>
    <source>
        <strain evidence="6">CBS 110217</strain>
    </source>
</reference>